<dbReference type="EMBL" id="CP018221">
    <property type="protein sequence ID" value="API58716.1"/>
    <property type="molecule type" value="Genomic_DNA"/>
</dbReference>
<dbReference type="KEGG" id="sphj:BSL82_04815"/>
<evidence type="ECO:0000313" key="2">
    <source>
        <dbReference type="EMBL" id="API58716.1"/>
    </source>
</evidence>
<protein>
    <recommendedName>
        <fullName evidence="1">Xylose isomerase-like TIM barrel domain-containing protein</fullName>
    </recommendedName>
</protein>
<dbReference type="InterPro" id="IPR036237">
    <property type="entry name" value="Xyl_isomerase-like_sf"/>
</dbReference>
<dbReference type="Proteomes" id="UP000182063">
    <property type="component" value="Chromosome"/>
</dbReference>
<dbReference type="STRING" id="1921510.BSL82_04815"/>
<evidence type="ECO:0000259" key="1">
    <source>
        <dbReference type="Pfam" id="PF01261"/>
    </source>
</evidence>
<gene>
    <name evidence="2" type="ORF">BSL82_04815</name>
</gene>
<reference evidence="3" key="1">
    <citation type="submission" date="2016-11" db="EMBL/GenBank/DDBJ databases">
        <title>Complete Genome Sequence of alachlor-degrading Sphingomonas sp. strain JJ-A5.</title>
        <authorList>
            <person name="Lee H."/>
            <person name="Ka J.-O."/>
        </authorList>
    </citation>
    <scope>NUCLEOTIDE SEQUENCE [LARGE SCALE GENOMIC DNA]</scope>
    <source>
        <strain evidence="3">JJ-A5</strain>
    </source>
</reference>
<evidence type="ECO:0000313" key="3">
    <source>
        <dbReference type="Proteomes" id="UP000182063"/>
    </source>
</evidence>
<dbReference type="SUPFAM" id="SSF51658">
    <property type="entry name" value="Xylose isomerase-like"/>
    <property type="match status" value="1"/>
</dbReference>
<dbReference type="Gene3D" id="3.20.20.150">
    <property type="entry name" value="Divalent-metal-dependent TIM barrel enzymes"/>
    <property type="match status" value="1"/>
</dbReference>
<dbReference type="InterPro" id="IPR013022">
    <property type="entry name" value="Xyl_isomerase-like_TIM-brl"/>
</dbReference>
<feature type="domain" description="Xylose isomerase-like TIM barrel" evidence="1">
    <location>
        <begin position="108"/>
        <end position="272"/>
    </location>
</feature>
<organism evidence="2 3">
    <name type="scientific">Tardibacter chloracetimidivorans</name>
    <dbReference type="NCBI Taxonomy" id="1921510"/>
    <lineage>
        <taxon>Bacteria</taxon>
        <taxon>Pseudomonadati</taxon>
        <taxon>Pseudomonadota</taxon>
        <taxon>Alphaproteobacteria</taxon>
        <taxon>Sphingomonadales</taxon>
        <taxon>Sphingomonadaceae</taxon>
        <taxon>Tardibacter</taxon>
    </lineage>
</organism>
<dbReference type="PANTHER" id="PTHR12110:SF48">
    <property type="entry name" value="BLL3656 PROTEIN"/>
    <property type="match status" value="1"/>
</dbReference>
<dbReference type="Pfam" id="PF01261">
    <property type="entry name" value="AP_endonuc_2"/>
    <property type="match status" value="1"/>
</dbReference>
<sequence length="306" mass="33504">MTIDQQSYPAEDPALILWPAGINRPWRDLIDIATRARMDGISLSPLTLRDIEKDKDGSAGFGERLAAAGLYVSHLDGVSSWAAERHPDRDDPSYGLVHPLFDFSVGELLDFAGKFNIRSVAAVGAFSKGAIGFDEICRSFADFCDQAKAQDIWVDLEFIPHWGIPDLPAAWRLLSAVDKDNCGILVDNWHLQKGSADFEADMALFDEIPGRFLRALQLCDDTVEMRETTTFGELIKHGRDFPGEGELAVDRVLTSLLKKGGLKCVGAEPFSAELADLSADEIALRTDRSVRGALATAYEGLRSTCA</sequence>
<dbReference type="AlphaFoldDB" id="A0A1L3ZSV0"/>
<dbReference type="InterPro" id="IPR050312">
    <property type="entry name" value="IolE/XylAMocC-like"/>
</dbReference>
<dbReference type="PANTHER" id="PTHR12110">
    <property type="entry name" value="HYDROXYPYRUVATE ISOMERASE"/>
    <property type="match status" value="1"/>
</dbReference>
<proteinExistence type="predicted"/>
<keyword evidence="3" id="KW-1185">Reference proteome</keyword>
<name>A0A1L3ZSV0_9SPHN</name>
<accession>A0A1L3ZSV0</accession>